<sequence length="109" mass="12650">MGTDRLQLHRESLAELARKYLWWRSPEAAMRSPNRVIAQVLELGDFDDVQRAIETFGERALIDVVECAEPGWLSPKSWAYWHYRLRLTPYDRTPPPAPRRAACCKGQLP</sequence>
<protein>
    <submittedName>
        <fullName evidence="1">Uncharacterized protein</fullName>
    </submittedName>
</protein>
<dbReference type="EMBL" id="CABL01000006">
    <property type="protein sequence ID" value="CBH75196.1"/>
    <property type="molecule type" value="Genomic_DNA"/>
</dbReference>
<evidence type="ECO:0000313" key="1">
    <source>
        <dbReference type="EMBL" id="CBH75196.1"/>
    </source>
</evidence>
<accession>E6PFG0</accession>
<dbReference type="AlphaFoldDB" id="E6PFG0"/>
<gene>
    <name evidence="1" type="ORF">CARN1_1521</name>
</gene>
<comment type="caution">
    <text evidence="1">The sequence shown here is derived from an EMBL/GenBank/DDBJ whole genome shotgun (WGS) entry which is preliminary data.</text>
</comment>
<name>E6PFG0_9ZZZZ</name>
<organism evidence="1">
    <name type="scientific">mine drainage metagenome</name>
    <dbReference type="NCBI Taxonomy" id="410659"/>
    <lineage>
        <taxon>unclassified sequences</taxon>
        <taxon>metagenomes</taxon>
        <taxon>ecological metagenomes</taxon>
    </lineage>
</organism>
<proteinExistence type="predicted"/>
<reference evidence="1" key="1">
    <citation type="submission" date="2009-10" db="EMBL/GenBank/DDBJ databases">
        <title>Diversity of trophic interactions inside an arsenic-rich microbial ecosystem.</title>
        <authorList>
            <person name="Bertin P.N."/>
            <person name="Heinrich-Salmeron A."/>
            <person name="Pelletier E."/>
            <person name="Goulhen-Chollet F."/>
            <person name="Arsene-Ploetze F."/>
            <person name="Gallien S."/>
            <person name="Calteau A."/>
            <person name="Vallenet D."/>
            <person name="Casiot C."/>
            <person name="Chane-Woon-Ming B."/>
            <person name="Giloteaux L."/>
            <person name="Barakat M."/>
            <person name="Bonnefoy V."/>
            <person name="Bruneel O."/>
            <person name="Chandler M."/>
            <person name="Cleiss J."/>
            <person name="Duran R."/>
            <person name="Elbaz-Poulichet F."/>
            <person name="Fonknechten N."/>
            <person name="Lauga B."/>
            <person name="Mornico D."/>
            <person name="Ortet P."/>
            <person name="Schaeffer C."/>
            <person name="Siguier P."/>
            <person name="Alexander Thil Smith A."/>
            <person name="Van Dorsselaer A."/>
            <person name="Weissenbach J."/>
            <person name="Medigue C."/>
            <person name="Le Paslier D."/>
        </authorList>
    </citation>
    <scope>NUCLEOTIDE SEQUENCE</scope>
</reference>